<keyword evidence="3" id="KW-1185">Reference proteome</keyword>
<feature type="transmembrane region" description="Helical" evidence="1">
    <location>
        <begin position="69"/>
        <end position="88"/>
    </location>
</feature>
<protein>
    <submittedName>
        <fullName evidence="2">Uncharacterized protein</fullName>
    </submittedName>
</protein>
<dbReference type="AlphaFoldDB" id="A0A8T4J3D9"/>
<keyword evidence="1" id="KW-1133">Transmembrane helix</keyword>
<dbReference type="EMBL" id="JAGSMN010001497">
    <property type="protein sequence ID" value="MBR7678485.1"/>
    <property type="molecule type" value="Genomic_DNA"/>
</dbReference>
<feature type="transmembrane region" description="Helical" evidence="1">
    <location>
        <begin position="33"/>
        <end position="57"/>
    </location>
</feature>
<reference evidence="2" key="1">
    <citation type="submission" date="2021-04" db="EMBL/GenBank/DDBJ databases">
        <title>Sequencing of actinobacteria type strains.</title>
        <authorList>
            <person name="Nguyen G.-S."/>
            <person name="Wentzel A."/>
        </authorList>
    </citation>
    <scope>NUCLEOTIDE SEQUENCE</scope>
    <source>
        <strain evidence="2">DSM 42095</strain>
    </source>
</reference>
<keyword evidence="1" id="KW-0472">Membrane</keyword>
<accession>A0A8T4J3D9</accession>
<dbReference type="Proteomes" id="UP000675554">
    <property type="component" value="Unassembled WGS sequence"/>
</dbReference>
<evidence type="ECO:0000313" key="3">
    <source>
        <dbReference type="Proteomes" id="UP000675554"/>
    </source>
</evidence>
<name>A0A8T4J3D9_9ACTN</name>
<keyword evidence="1" id="KW-0812">Transmembrane</keyword>
<organism evidence="2 3">
    <name type="scientific">Streptomyces daliensis</name>
    <dbReference type="NCBI Taxonomy" id="299421"/>
    <lineage>
        <taxon>Bacteria</taxon>
        <taxon>Bacillati</taxon>
        <taxon>Actinomycetota</taxon>
        <taxon>Actinomycetes</taxon>
        <taxon>Kitasatosporales</taxon>
        <taxon>Streptomycetaceae</taxon>
        <taxon>Streptomyces</taxon>
    </lineage>
</organism>
<feature type="non-terminal residue" evidence="2">
    <location>
        <position position="142"/>
    </location>
</feature>
<evidence type="ECO:0000313" key="2">
    <source>
        <dbReference type="EMBL" id="MBR7678485.1"/>
    </source>
</evidence>
<proteinExistence type="predicted"/>
<feature type="transmembrane region" description="Helical" evidence="1">
    <location>
        <begin position="108"/>
        <end position="125"/>
    </location>
</feature>
<comment type="caution">
    <text evidence="2">The sequence shown here is derived from an EMBL/GenBank/DDBJ whole genome shotgun (WGS) entry which is preliminary data.</text>
</comment>
<evidence type="ECO:0000256" key="1">
    <source>
        <dbReference type="SAM" id="Phobius"/>
    </source>
</evidence>
<gene>
    <name evidence="2" type="ORF">KDA82_37075</name>
</gene>
<sequence length="142" mass="14508">MRVSLGVTGTALLAVGVWLLASGTREGTAGWTALWLAGAVGVHDLLLAPLVLLCGLLLRRALPRGGRGVLRGGLITAGCLTLVALPVLLRPGVPRNPTVLPLDYPRGWALTLVATVLITACVLLVRGTVTGRAGGGRPVTVP</sequence>